<feature type="compositionally biased region" description="Basic and acidic residues" evidence="1">
    <location>
        <begin position="45"/>
        <end position="56"/>
    </location>
</feature>
<name>A0ABR4W8Q7_9GAMM</name>
<proteinExistence type="predicted"/>
<feature type="non-terminal residue" evidence="2">
    <location>
        <position position="56"/>
    </location>
</feature>
<gene>
    <name evidence="2" type="ORF">T9A_03250</name>
</gene>
<protein>
    <submittedName>
        <fullName evidence="2">Uncharacterized protein</fullName>
    </submittedName>
</protein>
<keyword evidence="3" id="KW-1185">Reference proteome</keyword>
<evidence type="ECO:0000256" key="1">
    <source>
        <dbReference type="SAM" id="MobiDB-lite"/>
    </source>
</evidence>
<dbReference type="EMBL" id="ARXU01000022">
    <property type="protein sequence ID" value="KGD59712.1"/>
    <property type="molecule type" value="Genomic_DNA"/>
</dbReference>
<evidence type="ECO:0000313" key="3">
    <source>
        <dbReference type="Proteomes" id="UP000029443"/>
    </source>
</evidence>
<feature type="region of interest" description="Disordered" evidence="1">
    <location>
        <begin position="36"/>
        <end position="56"/>
    </location>
</feature>
<dbReference type="Proteomes" id="UP000029443">
    <property type="component" value="Unassembled WGS sequence"/>
</dbReference>
<accession>A0ABR4W8Q7</accession>
<comment type="caution">
    <text evidence="2">The sequence shown here is derived from an EMBL/GenBank/DDBJ whole genome shotgun (WGS) entry which is preliminary data.</text>
</comment>
<organism evidence="2 3">
    <name type="scientific">Alcanivorax jadensis T9</name>
    <dbReference type="NCBI Taxonomy" id="1177181"/>
    <lineage>
        <taxon>Bacteria</taxon>
        <taxon>Pseudomonadati</taxon>
        <taxon>Pseudomonadota</taxon>
        <taxon>Gammaproteobacteria</taxon>
        <taxon>Oceanospirillales</taxon>
        <taxon>Alcanivoracaceae</taxon>
        <taxon>Alcanivorax</taxon>
    </lineage>
</organism>
<evidence type="ECO:0000313" key="2">
    <source>
        <dbReference type="EMBL" id="KGD59712.1"/>
    </source>
</evidence>
<reference evidence="2 3" key="1">
    <citation type="submission" date="2012-09" db="EMBL/GenBank/DDBJ databases">
        <title>Genome Sequence of alkane-degrading Bacterium Alcanivorax jadensis T9.</title>
        <authorList>
            <person name="Lai Q."/>
            <person name="Shao Z."/>
        </authorList>
    </citation>
    <scope>NUCLEOTIDE SEQUENCE [LARGE SCALE GENOMIC DNA]</scope>
    <source>
        <strain evidence="2 3">T9</strain>
    </source>
</reference>
<sequence length="56" mass="6372">MGYWQPNQGWRTSQNEAVAGEYRALALNLQGISQSQAQNLQTDLESTRQKLEAEDF</sequence>